<dbReference type="Proteomes" id="UP000034820">
    <property type="component" value="Unassembled WGS sequence"/>
</dbReference>
<evidence type="ECO:0008006" key="10">
    <source>
        <dbReference type="Google" id="ProtNLM"/>
    </source>
</evidence>
<evidence type="ECO:0000313" key="9">
    <source>
        <dbReference type="Proteomes" id="UP000034944"/>
    </source>
</evidence>
<feature type="transmembrane region" description="Helical" evidence="1">
    <location>
        <begin position="274"/>
        <end position="302"/>
    </location>
</feature>
<dbReference type="EMBL" id="JJPZ01000135">
    <property type="protein sequence ID" value="KKH07819.1"/>
    <property type="molecule type" value="Genomic_DNA"/>
</dbReference>
<evidence type="ECO:0000313" key="4">
    <source>
        <dbReference type="EMBL" id="KKH06679.1"/>
    </source>
</evidence>
<evidence type="ECO:0000313" key="2">
    <source>
        <dbReference type="EMBL" id="KKG75437.1"/>
    </source>
</evidence>
<dbReference type="EMBL" id="JJPY01000099">
    <property type="protein sequence ID" value="KKH06679.1"/>
    <property type="molecule type" value="Genomic_DNA"/>
</dbReference>
<dbReference type="Proteomes" id="UP000033889">
    <property type="component" value="Unassembled WGS sequence"/>
</dbReference>
<sequence>MKLEDIMQVNSSLNSEIQYNPVRKTRFLLMGLLIILNIIVRIPSIPHEKGYDSFFIHSLANSVSNAGVAQWWINWMSVFGLYPYSYASAVPFTLSGISQLIGVRMEIAILLFCVILGLFSIFASYSLATVLYDNFLHRFLFTFIYSLSAGTLNLTTWEITTRAQIIVFLPFLMYLAFQIVKKLKVSFILMFFMTALLLLATHHFIYLTMLYSGIIFLTAILYRLSKRNNYLNIHKTQFERINLSYAYISIFFLLIGLIFLNGSKWGLITAGSRYTWIITMGIITGRNVGFFLPLSIGGLIYIVFKKDKLLEDWAILICLLPTAIFSFNQTYGYLSTYLFATLLGAVGFLNIIKNQTRRSKTVAIVVIMILISNVAFSTFFVHYRLGLKGGYSDWYMKEGTFSTGEWIKNYISHDKIAVENGFETDRMVASYGGKPIVYSDDITNYINGLTTLDQQNIMKNSPFSKEFYFDNPYVLNASSSDSVLNWIYLFPITDRRASEFINKLNVSYYYEDIATHNNLFDSLPENKDKIYDGGRMRLWVN</sequence>
<keyword evidence="1" id="KW-0812">Transmembrane</keyword>
<feature type="transmembrane region" description="Helical" evidence="1">
    <location>
        <begin position="333"/>
        <end position="352"/>
    </location>
</feature>
<name>A0A0F8HCN5_METMZ</name>
<organism evidence="2 7">
    <name type="scientific">Methanosarcina mazei</name>
    <name type="common">Methanosarcina frisia</name>
    <dbReference type="NCBI Taxonomy" id="2209"/>
    <lineage>
        <taxon>Archaea</taxon>
        <taxon>Methanobacteriati</taxon>
        <taxon>Methanobacteriota</taxon>
        <taxon>Stenosarchaea group</taxon>
        <taxon>Methanomicrobia</taxon>
        <taxon>Methanosarcinales</taxon>
        <taxon>Methanosarcinaceae</taxon>
        <taxon>Methanosarcina</taxon>
    </lineage>
</organism>
<accession>A0A0F8HCN5</accession>
<comment type="caution">
    <text evidence="2">The sequence shown here is derived from an EMBL/GenBank/DDBJ whole genome shotgun (WGS) entry which is preliminary data.</text>
</comment>
<gene>
    <name evidence="2" type="ORF">DU46_14010</name>
    <name evidence="4" type="ORF">DU51_02675</name>
    <name evidence="3" type="ORF">DU61_03845</name>
    <name evidence="5" type="ORF">DU62_03120</name>
</gene>
<dbReference type="RefSeq" id="WP_048041084.1">
    <property type="nucleotide sequence ID" value="NZ_JJPN01000009.1"/>
</dbReference>
<evidence type="ECO:0000313" key="5">
    <source>
        <dbReference type="EMBL" id="KKH07819.1"/>
    </source>
</evidence>
<feature type="transmembrane region" description="Helical" evidence="1">
    <location>
        <begin position="364"/>
        <end position="383"/>
    </location>
</feature>
<dbReference type="Proteomes" id="UP000034074">
    <property type="component" value="Unassembled WGS sequence"/>
</dbReference>
<evidence type="ECO:0000256" key="1">
    <source>
        <dbReference type="SAM" id="Phobius"/>
    </source>
</evidence>
<evidence type="ECO:0000313" key="8">
    <source>
        <dbReference type="Proteomes" id="UP000034820"/>
    </source>
</evidence>
<feature type="transmembrane region" description="Helical" evidence="1">
    <location>
        <begin position="139"/>
        <end position="159"/>
    </location>
</feature>
<proteinExistence type="predicted"/>
<keyword evidence="1" id="KW-1133">Transmembrane helix</keyword>
<feature type="transmembrane region" description="Helical" evidence="1">
    <location>
        <begin position="243"/>
        <end position="262"/>
    </location>
</feature>
<dbReference type="EMBL" id="JJPQ01000181">
    <property type="protein sequence ID" value="KKG77435.1"/>
    <property type="molecule type" value="Genomic_DNA"/>
</dbReference>
<feature type="transmembrane region" description="Helical" evidence="1">
    <location>
        <begin position="27"/>
        <end position="45"/>
    </location>
</feature>
<keyword evidence="1" id="KW-0472">Membrane</keyword>
<evidence type="ECO:0000313" key="6">
    <source>
        <dbReference type="Proteomes" id="UP000033889"/>
    </source>
</evidence>
<feature type="transmembrane region" description="Helical" evidence="1">
    <location>
        <begin position="309"/>
        <end position="327"/>
    </location>
</feature>
<feature type="transmembrane region" description="Helical" evidence="1">
    <location>
        <begin position="72"/>
        <end position="95"/>
    </location>
</feature>
<dbReference type="OrthoDB" id="142896at2157"/>
<protein>
    <recommendedName>
        <fullName evidence="10">Glycosyltransferase RgtA/B/C/D-like domain-containing protein</fullName>
    </recommendedName>
</protein>
<feature type="transmembrane region" description="Helical" evidence="1">
    <location>
        <begin position="204"/>
        <end position="222"/>
    </location>
</feature>
<dbReference type="EMBL" id="JJPN01000009">
    <property type="protein sequence ID" value="KKG75437.1"/>
    <property type="molecule type" value="Genomic_DNA"/>
</dbReference>
<dbReference type="Proteomes" id="UP000034944">
    <property type="component" value="Unassembled WGS sequence"/>
</dbReference>
<evidence type="ECO:0000313" key="3">
    <source>
        <dbReference type="EMBL" id="KKG77435.1"/>
    </source>
</evidence>
<dbReference type="PATRIC" id="fig|2209.71.peg.3080"/>
<reference evidence="6 7" key="1">
    <citation type="journal article" date="2015" name="ISME J.">
        <title>Genomic and phenotypic differentiation among Methanosarcina mazei populations from Columbia River sediment.</title>
        <authorList>
            <person name="Youngblut N.D."/>
            <person name="Wirth J.S."/>
            <person name="Henriksen J.R."/>
            <person name="Smith M."/>
            <person name="Simon H."/>
            <person name="Metcalf W.W."/>
            <person name="Whitaker R.J."/>
        </authorList>
    </citation>
    <scope>NUCLEOTIDE SEQUENCE [LARGE SCALE GENOMIC DNA]</scope>
    <source>
        <strain evidence="2 7">3.H.A.1A.2</strain>
        <strain evidence="3 6">3.H.A.2.5</strain>
        <strain evidence="4 8">3.H.T.1A.1</strain>
        <strain evidence="5 9">3.H.T.1A.2</strain>
    </source>
</reference>
<evidence type="ECO:0000313" key="7">
    <source>
        <dbReference type="Proteomes" id="UP000034074"/>
    </source>
</evidence>
<dbReference type="AlphaFoldDB" id="A0A0F8HCN5"/>
<feature type="transmembrane region" description="Helical" evidence="1">
    <location>
        <begin position="107"/>
        <end position="127"/>
    </location>
</feature>